<accession>A0ABX0MD13</accession>
<keyword evidence="8 11" id="KW-0472">Membrane</keyword>
<dbReference type="InterPro" id="IPR045584">
    <property type="entry name" value="Pilin-like"/>
</dbReference>
<comment type="similarity">
    <text evidence="9">Belongs to the GSP H family.</text>
</comment>
<reference evidence="13 14" key="1">
    <citation type="submission" date="2019-09" db="EMBL/GenBank/DDBJ databases">
        <title>Taxonomy of Antarctic Massilia spp.: description of Massilia rubra sp. nov., Massilia aquatica sp. nov., Massilia mucilaginosa sp. nov., Massilia frigida sp. nov. isolated from streams, lakes and regoliths.</title>
        <authorList>
            <person name="Holochova P."/>
            <person name="Sedlacek I."/>
            <person name="Kralova S."/>
            <person name="Maslanova I."/>
            <person name="Busse H.-J."/>
            <person name="Stankova E."/>
            <person name="Vrbovska V."/>
            <person name="Kovarovic V."/>
            <person name="Bartak M."/>
            <person name="Svec P."/>
            <person name="Pantucek R."/>
        </authorList>
    </citation>
    <scope>NUCLEOTIDE SEQUENCE [LARGE SCALE GENOMIC DNA]</scope>
    <source>
        <strain evidence="13 14">CCM 8693</strain>
    </source>
</reference>
<evidence type="ECO:0000256" key="1">
    <source>
        <dbReference type="ARBA" id="ARBA00004377"/>
    </source>
</evidence>
<keyword evidence="6 11" id="KW-0812">Transmembrane</keyword>
<keyword evidence="3" id="KW-1003">Cell membrane</keyword>
<comment type="caution">
    <text evidence="13">The sequence shown here is derived from an EMBL/GenBank/DDBJ whole genome shotgun (WGS) entry which is preliminary data.</text>
</comment>
<dbReference type="InterPro" id="IPR022346">
    <property type="entry name" value="T2SS_GspH"/>
</dbReference>
<evidence type="ECO:0000256" key="7">
    <source>
        <dbReference type="ARBA" id="ARBA00022989"/>
    </source>
</evidence>
<feature type="domain" description="General secretion pathway GspH" evidence="12">
    <location>
        <begin position="51"/>
        <end position="172"/>
    </location>
</feature>
<evidence type="ECO:0000256" key="11">
    <source>
        <dbReference type="SAM" id="Phobius"/>
    </source>
</evidence>
<organism evidence="13 14">
    <name type="scientific">Massilia aquatica</name>
    <dbReference type="NCBI Taxonomy" id="2609000"/>
    <lineage>
        <taxon>Bacteria</taxon>
        <taxon>Pseudomonadati</taxon>
        <taxon>Pseudomonadota</taxon>
        <taxon>Betaproteobacteria</taxon>
        <taxon>Burkholderiales</taxon>
        <taxon>Oxalobacteraceae</taxon>
        <taxon>Telluria group</taxon>
        <taxon>Massilia</taxon>
    </lineage>
</organism>
<feature type="transmembrane region" description="Helical" evidence="11">
    <location>
        <begin position="15"/>
        <end position="36"/>
    </location>
</feature>
<dbReference type="Pfam" id="PF12019">
    <property type="entry name" value="GspH"/>
    <property type="match status" value="1"/>
</dbReference>
<evidence type="ECO:0000313" key="13">
    <source>
        <dbReference type="EMBL" id="NHZ44558.1"/>
    </source>
</evidence>
<protein>
    <recommendedName>
        <fullName evidence="2">Type II secretion system protein H</fullName>
    </recommendedName>
    <alternativeName>
        <fullName evidence="10">General secretion pathway protein H</fullName>
    </alternativeName>
</protein>
<evidence type="ECO:0000256" key="3">
    <source>
        <dbReference type="ARBA" id="ARBA00022475"/>
    </source>
</evidence>
<keyword evidence="5" id="KW-0997">Cell inner membrane</keyword>
<dbReference type="SUPFAM" id="SSF54523">
    <property type="entry name" value="Pili subunits"/>
    <property type="match status" value="1"/>
</dbReference>
<evidence type="ECO:0000259" key="12">
    <source>
        <dbReference type="Pfam" id="PF12019"/>
    </source>
</evidence>
<dbReference type="EMBL" id="VVIW01000034">
    <property type="protein sequence ID" value="NHZ44558.1"/>
    <property type="molecule type" value="Genomic_DNA"/>
</dbReference>
<name>A0ABX0MD13_9BURK</name>
<comment type="subcellular location">
    <subcellularLocation>
        <location evidence="1">Cell inner membrane</location>
        <topology evidence="1">Single-pass membrane protein</topology>
    </subcellularLocation>
</comment>
<dbReference type="Proteomes" id="UP000819052">
    <property type="component" value="Unassembled WGS sequence"/>
</dbReference>
<keyword evidence="4" id="KW-0488">Methylation</keyword>
<evidence type="ECO:0000256" key="8">
    <source>
        <dbReference type="ARBA" id="ARBA00023136"/>
    </source>
</evidence>
<keyword evidence="14" id="KW-1185">Reference proteome</keyword>
<evidence type="ECO:0000256" key="9">
    <source>
        <dbReference type="ARBA" id="ARBA00025772"/>
    </source>
</evidence>
<keyword evidence="7 11" id="KW-1133">Transmembrane helix</keyword>
<gene>
    <name evidence="13" type="ORF">F1609_31030</name>
</gene>
<dbReference type="Gene3D" id="3.55.40.10">
    <property type="entry name" value="minor pseudopilin epsh domain"/>
    <property type="match status" value="1"/>
</dbReference>
<evidence type="ECO:0000256" key="5">
    <source>
        <dbReference type="ARBA" id="ARBA00022519"/>
    </source>
</evidence>
<evidence type="ECO:0000256" key="4">
    <source>
        <dbReference type="ARBA" id="ARBA00022481"/>
    </source>
</evidence>
<evidence type="ECO:0000256" key="6">
    <source>
        <dbReference type="ARBA" id="ARBA00022692"/>
    </source>
</evidence>
<evidence type="ECO:0000256" key="10">
    <source>
        <dbReference type="ARBA" id="ARBA00030775"/>
    </source>
</evidence>
<sequence length="192" mass="20403">MRRAVRHATPLRASAFSLVELMAVLLIAAIALAVAVPDMRAMIRLYQLNAAVNDLSGAIGMTRAQAMARGQRVVLAPLEPGGADWSLGWVAFVDHDGDRRPGASDELISTHGPVGKGIVVSAVFSSQKLPDYLAYNSAGRSCTSTSSAAARWGTLSLFQGEQTRRIIINMLGRARVCNPARDGATCEGEEEP</sequence>
<evidence type="ECO:0000256" key="2">
    <source>
        <dbReference type="ARBA" id="ARBA00021549"/>
    </source>
</evidence>
<proteinExistence type="inferred from homology"/>
<evidence type="ECO:0000313" key="14">
    <source>
        <dbReference type="Proteomes" id="UP000819052"/>
    </source>
</evidence>